<dbReference type="GeneID" id="9519724"/>
<name>D4AZP6_ARTBC</name>
<dbReference type="RefSeq" id="XP_003012156.1">
    <property type="nucleotide sequence ID" value="XM_003012110.1"/>
</dbReference>
<dbReference type="KEGG" id="abe:ARB_01664"/>
<reference evidence="2" key="1">
    <citation type="journal article" date="2011" name="Genome Biol.">
        <title>Comparative and functional genomics provide insights into the pathogenicity of dermatophytic fungi.</title>
        <authorList>
            <person name="Burmester A."/>
            <person name="Shelest E."/>
            <person name="Gloeckner G."/>
            <person name="Heddergott C."/>
            <person name="Schindler S."/>
            <person name="Staib P."/>
            <person name="Heidel A."/>
            <person name="Felder M."/>
            <person name="Petzold A."/>
            <person name="Szafranski K."/>
            <person name="Feuermann M."/>
            <person name="Pedruzzi I."/>
            <person name="Priebe S."/>
            <person name="Groth M."/>
            <person name="Winkler R."/>
            <person name="Li W."/>
            <person name="Kniemeyer O."/>
            <person name="Schroeckh V."/>
            <person name="Hertweck C."/>
            <person name="Hube B."/>
            <person name="White T.C."/>
            <person name="Platzer M."/>
            <person name="Guthke R."/>
            <person name="Heitman J."/>
            <person name="Woestemeyer J."/>
            <person name="Zipfel P.F."/>
            <person name="Monod M."/>
            <person name="Brakhage A.A."/>
        </authorList>
    </citation>
    <scope>NUCLEOTIDE SEQUENCE [LARGE SCALE GENOMIC DNA]</scope>
    <source>
        <strain evidence="2">ATCC MYA-4681 / CBS 112371</strain>
    </source>
</reference>
<comment type="caution">
    <text evidence="1">The sequence shown here is derived from an EMBL/GenBank/DDBJ whole genome shotgun (WGS) entry which is preliminary data.</text>
</comment>
<keyword evidence="2" id="KW-1185">Reference proteome</keyword>
<dbReference type="AlphaFoldDB" id="D4AZP6"/>
<protein>
    <submittedName>
        <fullName evidence="1">Uncharacterized protein</fullName>
    </submittedName>
</protein>
<sequence>MKRGGIGEERGGGKKQAVLQDSEDFDGLISMFLMFVGDDDEGKRTPDDVALGVSSPSTPYNYFFCFLYPGLKKEAKEHSTEHEESFDLSMVRPKIEGDFEGTNLDGHEIRLRLRPSSLSVLLLLLAPEGSVYMSYM</sequence>
<evidence type="ECO:0000313" key="1">
    <source>
        <dbReference type="EMBL" id="EFE31516.1"/>
    </source>
</evidence>
<dbReference type="EMBL" id="ABSU01000021">
    <property type="protein sequence ID" value="EFE31516.1"/>
    <property type="molecule type" value="Genomic_DNA"/>
</dbReference>
<accession>D4AZP6</accession>
<gene>
    <name evidence="1" type="ORF">ARB_01664</name>
</gene>
<dbReference type="Proteomes" id="UP000008866">
    <property type="component" value="Unassembled WGS sequence"/>
</dbReference>
<evidence type="ECO:0000313" key="2">
    <source>
        <dbReference type="Proteomes" id="UP000008866"/>
    </source>
</evidence>
<proteinExistence type="predicted"/>
<dbReference type="HOGENOM" id="CLU_1874940_0_0_1"/>
<organism evidence="1 2">
    <name type="scientific">Arthroderma benhamiae (strain ATCC MYA-4681 / CBS 112371)</name>
    <name type="common">Trichophyton mentagrophytes</name>
    <dbReference type="NCBI Taxonomy" id="663331"/>
    <lineage>
        <taxon>Eukaryota</taxon>
        <taxon>Fungi</taxon>
        <taxon>Dikarya</taxon>
        <taxon>Ascomycota</taxon>
        <taxon>Pezizomycotina</taxon>
        <taxon>Eurotiomycetes</taxon>
        <taxon>Eurotiomycetidae</taxon>
        <taxon>Onygenales</taxon>
        <taxon>Arthrodermataceae</taxon>
        <taxon>Trichophyton</taxon>
    </lineage>
</organism>